<dbReference type="InterPro" id="IPR001387">
    <property type="entry name" value="Cro/C1-type_HTH"/>
</dbReference>
<dbReference type="SUPFAM" id="SSF47413">
    <property type="entry name" value="lambda repressor-like DNA-binding domains"/>
    <property type="match status" value="1"/>
</dbReference>
<name>A0ABX8WJ31_9HYPH</name>
<dbReference type="Gene3D" id="1.10.260.40">
    <property type="entry name" value="lambda repressor-like DNA-binding domains"/>
    <property type="match status" value="1"/>
</dbReference>
<evidence type="ECO:0000259" key="2">
    <source>
        <dbReference type="PROSITE" id="PS50943"/>
    </source>
</evidence>
<feature type="domain" description="HTH cro/C1-type" evidence="2">
    <location>
        <begin position="13"/>
        <end position="71"/>
    </location>
</feature>
<gene>
    <name evidence="3" type="ORF">K1X15_10335</name>
</gene>
<feature type="transmembrane region" description="Helical" evidence="1">
    <location>
        <begin position="52"/>
        <end position="71"/>
    </location>
</feature>
<dbReference type="PROSITE" id="PS50943">
    <property type="entry name" value="HTH_CROC1"/>
    <property type="match status" value="1"/>
</dbReference>
<sequence length="83" mass="9288">MDIRSIDEVRRFLREERRRRGLTQAQLADLTATSQKWVSDFERGRVDPPISIVLKVLVLLGVTIAFSPATISASEPTDAGSEF</sequence>
<evidence type="ECO:0000313" key="3">
    <source>
        <dbReference type="EMBL" id="QYO78899.1"/>
    </source>
</evidence>
<dbReference type="SMART" id="SM00530">
    <property type="entry name" value="HTH_XRE"/>
    <property type="match status" value="1"/>
</dbReference>
<proteinExistence type="predicted"/>
<dbReference type="InterPro" id="IPR010982">
    <property type="entry name" value="Lambda_DNA-bd_dom_sf"/>
</dbReference>
<accession>A0ABX8WJ31</accession>
<evidence type="ECO:0000256" key="1">
    <source>
        <dbReference type="SAM" id="Phobius"/>
    </source>
</evidence>
<evidence type="ECO:0000313" key="4">
    <source>
        <dbReference type="Proteomes" id="UP000825799"/>
    </source>
</evidence>
<dbReference type="RefSeq" id="WP_220307351.1">
    <property type="nucleotide sequence ID" value="NZ_CP080590.1"/>
</dbReference>
<reference evidence="3 4" key="1">
    <citation type="submission" date="2021-08" db="EMBL/GenBank/DDBJ databases">
        <title>Devosia salina sp. nov., isolated from the South China Sea sediment.</title>
        <authorList>
            <person name="Zhou Z."/>
        </authorList>
    </citation>
    <scope>NUCLEOTIDE SEQUENCE [LARGE SCALE GENOMIC DNA]</scope>
    <source>
        <strain evidence="3 4">SCS-3</strain>
    </source>
</reference>
<dbReference type="Pfam" id="PF13560">
    <property type="entry name" value="HTH_31"/>
    <property type="match status" value="1"/>
</dbReference>
<dbReference type="CDD" id="cd00093">
    <property type="entry name" value="HTH_XRE"/>
    <property type="match status" value="1"/>
</dbReference>
<keyword evidence="4" id="KW-1185">Reference proteome</keyword>
<dbReference type="Proteomes" id="UP000825799">
    <property type="component" value="Chromosome"/>
</dbReference>
<protein>
    <submittedName>
        <fullName evidence="3">Helix-turn-helix transcriptional regulator</fullName>
    </submittedName>
</protein>
<keyword evidence="1" id="KW-0812">Transmembrane</keyword>
<dbReference type="EMBL" id="CP080590">
    <property type="protein sequence ID" value="QYO78899.1"/>
    <property type="molecule type" value="Genomic_DNA"/>
</dbReference>
<keyword evidence="1" id="KW-0472">Membrane</keyword>
<keyword evidence="1" id="KW-1133">Transmembrane helix</keyword>
<organism evidence="3 4">
    <name type="scientific">Devosia salina</name>
    <dbReference type="NCBI Taxonomy" id="2860336"/>
    <lineage>
        <taxon>Bacteria</taxon>
        <taxon>Pseudomonadati</taxon>
        <taxon>Pseudomonadota</taxon>
        <taxon>Alphaproteobacteria</taxon>
        <taxon>Hyphomicrobiales</taxon>
        <taxon>Devosiaceae</taxon>
        <taxon>Devosia</taxon>
    </lineage>
</organism>